<organism evidence="6 7">
    <name type="scientific">Mycobacterium marinum (strain ATCC BAA-535 / M)</name>
    <dbReference type="NCBI Taxonomy" id="216594"/>
    <lineage>
        <taxon>Bacteria</taxon>
        <taxon>Bacillati</taxon>
        <taxon>Actinomycetota</taxon>
        <taxon>Actinomycetes</taxon>
        <taxon>Mycobacteriales</taxon>
        <taxon>Mycobacteriaceae</taxon>
        <taxon>Mycobacterium</taxon>
        <taxon>Mycobacterium ulcerans group</taxon>
    </lineage>
</organism>
<dbReference type="AlphaFoldDB" id="B2HL36"/>
<evidence type="ECO:0000313" key="6">
    <source>
        <dbReference type="EMBL" id="ACC42012.1"/>
    </source>
</evidence>
<proteinExistence type="predicted"/>
<dbReference type="GO" id="GO:0003677">
    <property type="term" value="F:DNA binding"/>
    <property type="evidence" value="ECO:0007669"/>
    <property type="project" value="InterPro"/>
</dbReference>
<dbReference type="GO" id="GO:0000725">
    <property type="term" value="P:recombinational repair"/>
    <property type="evidence" value="ECO:0007669"/>
    <property type="project" value="TreeGrafter"/>
</dbReference>
<dbReference type="RefSeq" id="WP_012395223.1">
    <property type="nucleotide sequence ID" value="NC_010612.1"/>
</dbReference>
<evidence type="ECO:0000256" key="3">
    <source>
        <dbReference type="ARBA" id="ARBA00022806"/>
    </source>
</evidence>
<sequence>MPSNNRVIIAAAGARKTERVVDYALADPAKRTLIVTYTNENQREIIARIERKNGTTPANVQVMGWFTFVINECARPFQRSVFGQPHYLRRLNFIGRKPDYVGKNNPAYFFDSHRDIYRDGVSDFAVLANINSNGSVIRRLERAYDHILIDEVQDLTGFDLDILDLLLRSRVAITTVGDPRQFMIRTTNATRNRRYSGTGIVDWFKERDDICQLEEQCYSYRCSKEICEFADALFPGMPTTESRNTEYNDHVGISIISVSQVAEYVEEYGPTILTYNKNSDTRGYPGINIGLSKGKTYDRVLIAPSGTMLNYVKDRNLAKFKEPEKLYVAVTRARFSATFIDYSQ</sequence>
<dbReference type="Gene3D" id="3.40.50.300">
    <property type="entry name" value="P-loop containing nucleotide triphosphate hydrolases"/>
    <property type="match status" value="1"/>
</dbReference>
<reference evidence="6 7" key="1">
    <citation type="journal article" date="2008" name="Genome Res.">
        <title>Insights from the complete genome sequence of Mycobacterium marinum on the evolution of Mycobacterium tuberculosis.</title>
        <authorList>
            <person name="Stinear T.P."/>
            <person name="Seemann T."/>
            <person name="Harrison P.F."/>
            <person name="Jenkin G.A."/>
            <person name="Davies J.K."/>
            <person name="Johnson P.D."/>
            <person name="Abdellah Z."/>
            <person name="Arrowsmith C."/>
            <person name="Chillingworth T."/>
            <person name="Churcher C."/>
            <person name="Clarke K."/>
            <person name="Cronin A."/>
            <person name="Davis P."/>
            <person name="Goodhead I."/>
            <person name="Holroyd N."/>
            <person name="Jagels K."/>
            <person name="Lord A."/>
            <person name="Moule S."/>
            <person name="Mungall K."/>
            <person name="Norbertczak H."/>
            <person name="Quail M.A."/>
            <person name="Rabbinowitsch E."/>
            <person name="Walker D."/>
            <person name="White B."/>
            <person name="Whitehead S."/>
            <person name="Small P.L."/>
            <person name="Brosch R."/>
            <person name="Ramakrishnan L."/>
            <person name="Fischbach M.A."/>
            <person name="Parkhill J."/>
            <person name="Cole S.T."/>
        </authorList>
    </citation>
    <scope>NUCLEOTIDE SEQUENCE [LARGE SCALE GENOMIC DNA]</scope>
    <source>
        <strain evidence="7">ATCC BAA-535 / M</strain>
    </source>
</reference>
<keyword evidence="1" id="KW-0547">Nucleotide-binding</keyword>
<dbReference type="EMBL" id="CP000854">
    <property type="protein sequence ID" value="ACC42012.1"/>
    <property type="molecule type" value="Genomic_DNA"/>
</dbReference>
<dbReference type="STRING" id="216594.MMAR_3598"/>
<evidence type="ECO:0000259" key="5">
    <source>
        <dbReference type="Pfam" id="PF00580"/>
    </source>
</evidence>
<dbReference type="InterPro" id="IPR000212">
    <property type="entry name" value="DNA_helicase_UvrD/REP"/>
</dbReference>
<evidence type="ECO:0000313" key="7">
    <source>
        <dbReference type="Proteomes" id="UP000001190"/>
    </source>
</evidence>
<dbReference type="SUPFAM" id="SSF52540">
    <property type="entry name" value="P-loop containing nucleoside triphosphate hydrolases"/>
    <property type="match status" value="1"/>
</dbReference>
<feature type="domain" description="UvrD-like helicase ATP-binding" evidence="5">
    <location>
        <begin position="130"/>
        <end position="182"/>
    </location>
</feature>
<dbReference type="InterPro" id="IPR027417">
    <property type="entry name" value="P-loop_NTPase"/>
</dbReference>
<dbReference type="HOGENOM" id="CLU_064676_0_0_11"/>
<dbReference type="Pfam" id="PF00580">
    <property type="entry name" value="UvrD-helicase"/>
    <property type="match status" value="1"/>
</dbReference>
<dbReference type="eggNOG" id="COG0210">
    <property type="taxonomic scope" value="Bacteria"/>
</dbReference>
<keyword evidence="3 6" id="KW-0347">Helicase</keyword>
<dbReference type="GO" id="GO:0005524">
    <property type="term" value="F:ATP binding"/>
    <property type="evidence" value="ECO:0007669"/>
    <property type="project" value="UniProtKB-KW"/>
</dbReference>
<evidence type="ECO:0000256" key="1">
    <source>
        <dbReference type="ARBA" id="ARBA00022741"/>
    </source>
</evidence>
<dbReference type="InterPro" id="IPR014016">
    <property type="entry name" value="UvrD-like_ATP-bd"/>
</dbReference>
<dbReference type="PANTHER" id="PTHR11070">
    <property type="entry name" value="UVRD / RECB / PCRA DNA HELICASE FAMILY MEMBER"/>
    <property type="match status" value="1"/>
</dbReference>
<evidence type="ECO:0000256" key="2">
    <source>
        <dbReference type="ARBA" id="ARBA00022801"/>
    </source>
</evidence>
<keyword evidence="7" id="KW-1185">Reference proteome</keyword>
<keyword evidence="4" id="KW-0067">ATP-binding</keyword>
<protein>
    <submittedName>
        <fullName evidence="6">Helicase</fullName>
    </submittedName>
</protein>
<dbReference type="OrthoDB" id="5107704at2"/>
<gene>
    <name evidence="6" type="ordered locus">MMAR_3598</name>
</gene>
<dbReference type="GO" id="GO:0043138">
    <property type="term" value="F:3'-5' DNA helicase activity"/>
    <property type="evidence" value="ECO:0007669"/>
    <property type="project" value="TreeGrafter"/>
</dbReference>
<keyword evidence="2" id="KW-0378">Hydrolase</keyword>
<evidence type="ECO:0000256" key="4">
    <source>
        <dbReference type="ARBA" id="ARBA00022840"/>
    </source>
</evidence>
<dbReference type="PANTHER" id="PTHR11070:SF2">
    <property type="entry name" value="ATP-DEPENDENT DNA HELICASE SRS2"/>
    <property type="match status" value="1"/>
</dbReference>
<dbReference type="Proteomes" id="UP000001190">
    <property type="component" value="Chromosome"/>
</dbReference>
<dbReference type="GO" id="GO:0016787">
    <property type="term" value="F:hydrolase activity"/>
    <property type="evidence" value="ECO:0007669"/>
    <property type="project" value="UniProtKB-KW"/>
</dbReference>
<dbReference type="KEGG" id="mmi:MMAR_3598"/>
<accession>B2HL36</accession>
<name>B2HL36_MYCMM</name>